<feature type="compositionally biased region" description="Low complexity" evidence="1">
    <location>
        <begin position="130"/>
        <end position="141"/>
    </location>
</feature>
<organism evidence="2">
    <name type="scientific">uncultured Rubrobacteraceae bacterium</name>
    <dbReference type="NCBI Taxonomy" id="349277"/>
    <lineage>
        <taxon>Bacteria</taxon>
        <taxon>Bacillati</taxon>
        <taxon>Actinomycetota</taxon>
        <taxon>Rubrobacteria</taxon>
        <taxon>Rubrobacterales</taxon>
        <taxon>Rubrobacteraceae</taxon>
        <taxon>environmental samples</taxon>
    </lineage>
</organism>
<gene>
    <name evidence="2" type="ORF">AVDCRST_MAG25-1528</name>
</gene>
<proteinExistence type="predicted"/>
<name>A0A6J4RHE7_9ACTN</name>
<dbReference type="EMBL" id="CADCVI010000092">
    <property type="protein sequence ID" value="CAA9465995.1"/>
    <property type="molecule type" value="Genomic_DNA"/>
</dbReference>
<evidence type="ECO:0000256" key="1">
    <source>
        <dbReference type="SAM" id="MobiDB-lite"/>
    </source>
</evidence>
<protein>
    <submittedName>
        <fullName evidence="2">Transcriptional regulator, Crp/Fnr family</fullName>
    </submittedName>
</protein>
<dbReference type="AlphaFoldDB" id="A0A6J4RHE7"/>
<feature type="compositionally biased region" description="Basic and acidic residues" evidence="1">
    <location>
        <begin position="183"/>
        <end position="204"/>
    </location>
</feature>
<feature type="non-terminal residue" evidence="2">
    <location>
        <position position="1"/>
    </location>
</feature>
<feature type="compositionally biased region" description="Basic residues" evidence="1">
    <location>
        <begin position="167"/>
        <end position="177"/>
    </location>
</feature>
<feature type="non-terminal residue" evidence="2">
    <location>
        <position position="229"/>
    </location>
</feature>
<feature type="region of interest" description="Disordered" evidence="1">
    <location>
        <begin position="1"/>
        <end position="229"/>
    </location>
</feature>
<reference evidence="2" key="1">
    <citation type="submission" date="2020-02" db="EMBL/GenBank/DDBJ databases">
        <authorList>
            <person name="Meier V. D."/>
        </authorList>
    </citation>
    <scope>NUCLEOTIDE SEQUENCE</scope>
    <source>
        <strain evidence="2">AVDCRST_MAG25</strain>
    </source>
</reference>
<accession>A0A6J4RHE7</accession>
<sequence>GSLPAGVHQAPGGGVPVAPAAPGGDGHSHGRPDLRARGGRLPAGRVRGRPLRARLRGDEALQALLRQQGGDPQAAQGLGHLRAPGLRGRGPPAGVRRGGNGLRGHEGAQDLRRAGRPPGAPRGVQDHDAPGAAAGPVRGARQVPASPRDRGPPRQPPPDPRPEVRRPPRRRGRHRPPPHPPGPRRDGRLHPRVRDQSPKRDARPRPYRGRSRTHHPQELAGPGRPQRGL</sequence>
<feature type="compositionally biased region" description="Basic residues" evidence="1">
    <location>
        <begin position="205"/>
        <end position="214"/>
    </location>
</feature>
<feature type="compositionally biased region" description="Basic and acidic residues" evidence="1">
    <location>
        <begin position="103"/>
        <end position="113"/>
    </location>
</feature>
<evidence type="ECO:0000313" key="2">
    <source>
        <dbReference type="EMBL" id="CAA9465995.1"/>
    </source>
</evidence>
<feature type="compositionally biased region" description="Low complexity" evidence="1">
    <location>
        <begin position="77"/>
        <end position="95"/>
    </location>
</feature>
<feature type="compositionally biased region" description="Basic and acidic residues" evidence="1">
    <location>
        <begin position="26"/>
        <end position="36"/>
    </location>
</feature>
<feature type="compositionally biased region" description="Low complexity" evidence="1">
    <location>
        <begin position="1"/>
        <end position="22"/>
    </location>
</feature>